<reference evidence="6" key="2">
    <citation type="submission" date="2022-10" db="EMBL/GenBank/DDBJ databases">
        <authorList>
            <consortium name="ENA_rothamsted_submissions"/>
            <consortium name="culmorum"/>
            <person name="King R."/>
        </authorList>
    </citation>
    <scope>NUCLEOTIDE SEQUENCE</scope>
</reference>
<dbReference type="PRINTS" id="PR01366">
    <property type="entry name" value="ROYALJELLY"/>
</dbReference>
<dbReference type="PANTHER" id="PTHR10009">
    <property type="entry name" value="PROTEIN YELLOW-RELATED"/>
    <property type="match status" value="1"/>
</dbReference>
<evidence type="ECO:0000256" key="4">
    <source>
        <dbReference type="ARBA" id="ARBA00022729"/>
    </source>
</evidence>
<dbReference type="Pfam" id="PF03022">
    <property type="entry name" value="MRJP"/>
    <property type="match status" value="1"/>
</dbReference>
<evidence type="ECO:0008006" key="8">
    <source>
        <dbReference type="Google" id="ProtNLM"/>
    </source>
</evidence>
<comment type="similarity">
    <text evidence="2">Belongs to the major royal jelly protein family.</text>
</comment>
<feature type="signal peptide" evidence="5">
    <location>
        <begin position="1"/>
        <end position="17"/>
    </location>
</feature>
<reference evidence="6" key="1">
    <citation type="submission" date="2022-01" db="EMBL/GenBank/DDBJ databases">
        <authorList>
            <person name="King R."/>
        </authorList>
    </citation>
    <scope>NUCLEOTIDE SEQUENCE</scope>
</reference>
<proteinExistence type="inferred from homology"/>
<dbReference type="GO" id="GO:0005576">
    <property type="term" value="C:extracellular region"/>
    <property type="evidence" value="ECO:0007669"/>
    <property type="project" value="UniProtKB-SubCell"/>
</dbReference>
<evidence type="ECO:0000256" key="2">
    <source>
        <dbReference type="ARBA" id="ARBA00009127"/>
    </source>
</evidence>
<protein>
    <recommendedName>
        <fullName evidence="8">Yellow-c</fullName>
    </recommendedName>
</protein>
<organism evidence="6 7">
    <name type="scientific">Chironomus riparius</name>
    <dbReference type="NCBI Taxonomy" id="315576"/>
    <lineage>
        <taxon>Eukaryota</taxon>
        <taxon>Metazoa</taxon>
        <taxon>Ecdysozoa</taxon>
        <taxon>Arthropoda</taxon>
        <taxon>Hexapoda</taxon>
        <taxon>Insecta</taxon>
        <taxon>Pterygota</taxon>
        <taxon>Neoptera</taxon>
        <taxon>Endopterygota</taxon>
        <taxon>Diptera</taxon>
        <taxon>Nematocera</taxon>
        <taxon>Chironomoidea</taxon>
        <taxon>Chironomidae</taxon>
        <taxon>Chironominae</taxon>
        <taxon>Chironomus</taxon>
    </lineage>
</organism>
<name>A0A9N9RYI8_9DIPT</name>
<dbReference type="SUPFAM" id="SSF101898">
    <property type="entry name" value="NHL repeat"/>
    <property type="match status" value="1"/>
</dbReference>
<keyword evidence="3" id="KW-0964">Secreted</keyword>
<evidence type="ECO:0000256" key="5">
    <source>
        <dbReference type="SAM" id="SignalP"/>
    </source>
</evidence>
<dbReference type="InterPro" id="IPR011042">
    <property type="entry name" value="6-blade_b-propeller_TolB-like"/>
</dbReference>
<evidence type="ECO:0000256" key="1">
    <source>
        <dbReference type="ARBA" id="ARBA00004613"/>
    </source>
</evidence>
<accession>A0A9N9RYI8</accession>
<evidence type="ECO:0000313" key="7">
    <source>
        <dbReference type="Proteomes" id="UP001153620"/>
    </source>
</evidence>
<sequence length="417" mass="47677">MKVFAILILFAFTFVNCHKLIEKYSWRELEFVWPTDESRQEALFNGKYVPSNNLPLAFDVWRDKIFLTVPRWKTGVASTLNFIDISNEKSPVLHPYPNFSMNQLPESTSDGNNDGDGDEQQHPNIISAFGIRVDECDRLWIVDSGLSDLLGQTEKFQNPSVFIFDLKTSKLLRRFEIPEKQKKADSFFVNIYVDVQHTKCGETFAYIADIYGYGIIVYDYQSDKSWRVNHNYFLFDPIQGNLNVADVNFQWHDGVFGMALGDVRNEHGDRTVYFHALVSTNEFSVENSVLKNESFSTSPAAYHSFNLLGSRGTKTQSSAEVYDEITNVIFYTQINLNAIGCWNTKKAFTIENQGIVARDDDTMIFPNDLRIDSNGNLFALINRLPVFMFSNLKSDENNFHIMMGKTSEIIKGSACEA</sequence>
<feature type="chain" id="PRO_5040508776" description="Yellow-c" evidence="5">
    <location>
        <begin position="18"/>
        <end position="417"/>
    </location>
</feature>
<evidence type="ECO:0000256" key="3">
    <source>
        <dbReference type="ARBA" id="ARBA00022525"/>
    </source>
</evidence>
<dbReference type="EMBL" id="OU895878">
    <property type="protein sequence ID" value="CAG9805513.1"/>
    <property type="molecule type" value="Genomic_DNA"/>
</dbReference>
<gene>
    <name evidence="6" type="ORF">CHIRRI_LOCUS8385</name>
</gene>
<evidence type="ECO:0000313" key="6">
    <source>
        <dbReference type="EMBL" id="CAG9805513.1"/>
    </source>
</evidence>
<dbReference type="Proteomes" id="UP001153620">
    <property type="component" value="Chromosome 2"/>
</dbReference>
<comment type="subcellular location">
    <subcellularLocation>
        <location evidence="1">Secreted</location>
    </subcellularLocation>
</comment>
<dbReference type="InterPro" id="IPR017996">
    <property type="entry name" value="MRJP/yellow-related"/>
</dbReference>
<keyword evidence="4 5" id="KW-0732">Signal</keyword>
<dbReference type="Gene3D" id="2.120.10.30">
    <property type="entry name" value="TolB, C-terminal domain"/>
    <property type="match status" value="1"/>
</dbReference>
<dbReference type="OrthoDB" id="7776143at2759"/>
<keyword evidence="7" id="KW-1185">Reference proteome</keyword>
<dbReference type="AlphaFoldDB" id="A0A9N9RYI8"/>
<dbReference type="PANTHER" id="PTHR10009:SF11">
    <property type="entry name" value="RH54244P"/>
    <property type="match status" value="1"/>
</dbReference>